<dbReference type="OrthoDB" id="7450905at2"/>
<gene>
    <name evidence="2" type="ORF">SAMN06295955_105173</name>
</gene>
<dbReference type="Proteomes" id="UP000198339">
    <property type="component" value="Unassembled WGS sequence"/>
</dbReference>
<keyword evidence="1" id="KW-0732">Signal</keyword>
<protein>
    <submittedName>
        <fullName evidence="2">UrcA family protein</fullName>
    </submittedName>
</protein>
<dbReference type="InterPro" id="IPR030972">
    <property type="entry name" value="UrcA_uranyl"/>
</dbReference>
<feature type="signal peptide" evidence="1">
    <location>
        <begin position="1"/>
        <end position="21"/>
    </location>
</feature>
<accession>A0A239HHV7</accession>
<name>A0A239HHV7_9SPHN</name>
<organism evidence="2 3">
    <name type="scientific">Sphingopyxis indica</name>
    <dbReference type="NCBI Taxonomy" id="436663"/>
    <lineage>
        <taxon>Bacteria</taxon>
        <taxon>Pseudomonadati</taxon>
        <taxon>Pseudomonadota</taxon>
        <taxon>Alphaproteobacteria</taxon>
        <taxon>Sphingomonadales</taxon>
        <taxon>Sphingomonadaceae</taxon>
        <taxon>Sphingopyxis</taxon>
    </lineage>
</organism>
<dbReference type="NCBIfam" id="TIGR04433">
    <property type="entry name" value="UrcA_uranyl"/>
    <property type="match status" value="1"/>
</dbReference>
<evidence type="ECO:0000313" key="3">
    <source>
        <dbReference type="Proteomes" id="UP000198339"/>
    </source>
</evidence>
<proteinExistence type="predicted"/>
<reference evidence="2 3" key="1">
    <citation type="submission" date="2017-06" db="EMBL/GenBank/DDBJ databases">
        <authorList>
            <person name="Kim H.J."/>
            <person name="Triplett B.A."/>
        </authorList>
    </citation>
    <scope>NUCLEOTIDE SEQUENCE [LARGE SCALE GENOMIC DNA]</scope>
    <source>
        <strain evidence="2 3">DS15</strain>
    </source>
</reference>
<sequence length="109" mass="11883">MQKLPILAALTALALGQPALAQDAPPTRTAVVDHRDLDLSTDKGARALDRRIWRAVVEVCGTAPDYDLEGKNQVRECRRDTRRLAAADAELAIAEAKQGQPIRVTTRAK</sequence>
<feature type="chain" id="PRO_5013326004" evidence="1">
    <location>
        <begin position="22"/>
        <end position="109"/>
    </location>
</feature>
<dbReference type="AlphaFoldDB" id="A0A239HHV7"/>
<dbReference type="EMBL" id="FZPA01000005">
    <property type="protein sequence ID" value="SNS80996.1"/>
    <property type="molecule type" value="Genomic_DNA"/>
</dbReference>
<dbReference type="RefSeq" id="WP_089215712.1">
    <property type="nucleotide sequence ID" value="NZ_FZPA01000005.1"/>
</dbReference>
<evidence type="ECO:0000313" key="2">
    <source>
        <dbReference type="EMBL" id="SNS80996.1"/>
    </source>
</evidence>
<keyword evidence="3" id="KW-1185">Reference proteome</keyword>
<evidence type="ECO:0000256" key="1">
    <source>
        <dbReference type="SAM" id="SignalP"/>
    </source>
</evidence>